<dbReference type="Gene3D" id="3.55.40.10">
    <property type="entry name" value="minor pseudopilin epsh domain"/>
    <property type="match status" value="1"/>
</dbReference>
<name>A0AAD1FDF7_METFU</name>
<protein>
    <recommendedName>
        <fullName evidence="2">Type II secretion system protein H</fullName>
    </recommendedName>
    <alternativeName>
        <fullName evidence="10">General secretion pathway protein H</fullName>
    </alternativeName>
</protein>
<feature type="domain" description="General secretion pathway GspH" evidence="11">
    <location>
        <begin position="30"/>
        <end position="137"/>
    </location>
</feature>
<evidence type="ECO:0000256" key="8">
    <source>
        <dbReference type="ARBA" id="ARBA00023136"/>
    </source>
</evidence>
<evidence type="ECO:0000256" key="5">
    <source>
        <dbReference type="ARBA" id="ARBA00022519"/>
    </source>
</evidence>
<gene>
    <name evidence="12" type="ORF">KF707C_8620</name>
</gene>
<evidence type="ECO:0000256" key="6">
    <source>
        <dbReference type="ARBA" id="ARBA00022692"/>
    </source>
</evidence>
<evidence type="ECO:0000256" key="3">
    <source>
        <dbReference type="ARBA" id="ARBA00022475"/>
    </source>
</evidence>
<dbReference type="Pfam" id="PF12019">
    <property type="entry name" value="GspH"/>
    <property type="match status" value="1"/>
</dbReference>
<evidence type="ECO:0000313" key="13">
    <source>
        <dbReference type="Proteomes" id="UP000218554"/>
    </source>
</evidence>
<sequence>MVVIAIVAIMASIGYPSFSTLIMNNRITSQTNALLGVLQLARSEAVTQRKAMTVCPSSNQSTCAAPNNNRWANGLVIRNADVGVVRVLSLSADTPVLGSGTASVVFATDGTSAGGTLRVCDSRGDADSRTILINAAGQSRSRAFQAGDLACP</sequence>
<keyword evidence="3" id="KW-1003">Cell membrane</keyword>
<dbReference type="GO" id="GO:0005886">
    <property type="term" value="C:plasma membrane"/>
    <property type="evidence" value="ECO:0007669"/>
    <property type="project" value="UniProtKB-SubCell"/>
</dbReference>
<evidence type="ECO:0000256" key="1">
    <source>
        <dbReference type="ARBA" id="ARBA00004377"/>
    </source>
</evidence>
<evidence type="ECO:0000256" key="4">
    <source>
        <dbReference type="ARBA" id="ARBA00022481"/>
    </source>
</evidence>
<accession>A0AAD1FDF7</accession>
<keyword evidence="4" id="KW-0488">Methylation</keyword>
<keyword evidence="13" id="KW-1185">Reference proteome</keyword>
<dbReference type="Proteomes" id="UP000218554">
    <property type="component" value="Chromosome"/>
</dbReference>
<keyword evidence="5" id="KW-0997">Cell inner membrane</keyword>
<keyword evidence="8" id="KW-0472">Membrane</keyword>
<dbReference type="GO" id="GO:0015627">
    <property type="term" value="C:type II protein secretion system complex"/>
    <property type="evidence" value="ECO:0007669"/>
    <property type="project" value="InterPro"/>
</dbReference>
<dbReference type="SUPFAM" id="SSF54523">
    <property type="entry name" value="Pili subunits"/>
    <property type="match status" value="1"/>
</dbReference>
<evidence type="ECO:0000256" key="2">
    <source>
        <dbReference type="ARBA" id="ARBA00021549"/>
    </source>
</evidence>
<keyword evidence="6" id="KW-0812">Transmembrane</keyword>
<evidence type="ECO:0000259" key="11">
    <source>
        <dbReference type="Pfam" id="PF12019"/>
    </source>
</evidence>
<evidence type="ECO:0000313" key="12">
    <source>
        <dbReference type="EMBL" id="BAU72550.1"/>
    </source>
</evidence>
<proteinExistence type="inferred from homology"/>
<evidence type="ECO:0000256" key="10">
    <source>
        <dbReference type="ARBA" id="ARBA00030775"/>
    </source>
</evidence>
<dbReference type="EMBL" id="AP014862">
    <property type="protein sequence ID" value="BAU72550.1"/>
    <property type="molecule type" value="Genomic_DNA"/>
</dbReference>
<reference evidence="12 13" key="2">
    <citation type="journal article" date="2017" name="Int. J. Syst. Evol. Microbiol.">
        <title>Pseudomonas furukawaii sp. nov., a polychlorinated biphenyl-degrading bacterium isolated from biphenyl-contaminated soil in Japan.</title>
        <authorList>
            <person name="Kimura N."/>
            <person name="Watanabe T."/>
            <person name="Suenaga H."/>
            <person name="Fujihara H."/>
            <person name="Futagami T."/>
            <person name="Goto M."/>
            <person name="Hanada S."/>
            <person name="Hirose J."/>
        </authorList>
    </citation>
    <scope>NUCLEOTIDE SEQUENCE [LARGE SCALE GENOMIC DNA]</scope>
    <source>
        <strain evidence="13">DSM 10086 / NBRC 110670 / KF707</strain>
    </source>
</reference>
<comment type="similarity">
    <text evidence="9">Belongs to the GSP H family.</text>
</comment>
<dbReference type="AlphaFoldDB" id="A0AAD1FDF7"/>
<reference evidence="13" key="1">
    <citation type="submission" date="2015-05" db="EMBL/GenBank/DDBJ databases">
        <title>Draft genome sequencing of a biphenyl-degrading bacterium, Pseudomonas balearica KF707 (=NBRC110670).</title>
        <authorList>
            <person name="Kimura N."/>
            <person name="Hirose J."/>
            <person name="Watanabe T."/>
            <person name="Suenaga H."/>
            <person name="Fujihara H."/>
            <person name="Noguchi M."/>
            <person name="Hashimoto M."/>
            <person name="Shimodaira J."/>
            <person name="Tsuchikane K."/>
            <person name="Hosoyama A."/>
            <person name="Yamazoe A."/>
            <person name="Fujita N."/>
            <person name="Furukawa K."/>
        </authorList>
    </citation>
    <scope>NUCLEOTIDE SEQUENCE [LARGE SCALE GENOMIC DNA]</scope>
    <source>
        <strain evidence="13">DSM 10086 / NBRC 110670 / KF707</strain>
    </source>
</reference>
<dbReference type="KEGG" id="pfuw:KF707C_8620"/>
<keyword evidence="7" id="KW-1133">Transmembrane helix</keyword>
<organism evidence="12 13">
    <name type="scientific">Metapseudomonas furukawaii</name>
    <name type="common">Pseudomonas furukawaii</name>
    <dbReference type="NCBI Taxonomy" id="1149133"/>
    <lineage>
        <taxon>Bacteria</taxon>
        <taxon>Pseudomonadati</taxon>
        <taxon>Pseudomonadota</taxon>
        <taxon>Gammaproteobacteria</taxon>
        <taxon>Pseudomonadales</taxon>
        <taxon>Pseudomonadaceae</taxon>
        <taxon>Metapseudomonas</taxon>
    </lineage>
</organism>
<dbReference type="GO" id="GO:0015628">
    <property type="term" value="P:protein secretion by the type II secretion system"/>
    <property type="evidence" value="ECO:0007669"/>
    <property type="project" value="InterPro"/>
</dbReference>
<dbReference type="InterPro" id="IPR045584">
    <property type="entry name" value="Pilin-like"/>
</dbReference>
<dbReference type="InterPro" id="IPR022346">
    <property type="entry name" value="T2SS_GspH"/>
</dbReference>
<evidence type="ECO:0000256" key="9">
    <source>
        <dbReference type="ARBA" id="ARBA00025772"/>
    </source>
</evidence>
<comment type="subcellular location">
    <subcellularLocation>
        <location evidence="1">Cell inner membrane</location>
        <topology evidence="1">Single-pass membrane protein</topology>
    </subcellularLocation>
</comment>
<evidence type="ECO:0000256" key="7">
    <source>
        <dbReference type="ARBA" id="ARBA00022989"/>
    </source>
</evidence>